<comment type="caution">
    <text evidence="1">The sequence shown here is derived from an EMBL/GenBank/DDBJ whole genome shotgun (WGS) entry which is preliminary data.</text>
</comment>
<keyword evidence="2" id="KW-1185">Reference proteome</keyword>
<dbReference type="Proteomes" id="UP001172680">
    <property type="component" value="Unassembled WGS sequence"/>
</dbReference>
<name>A0ACC2Z447_9PEZI</name>
<accession>A0ACC2Z447</accession>
<gene>
    <name evidence="1" type="ORF">H2199_005226</name>
</gene>
<organism evidence="1 2">
    <name type="scientific">Coniosporium tulheliwenetii</name>
    <dbReference type="NCBI Taxonomy" id="3383036"/>
    <lineage>
        <taxon>Eukaryota</taxon>
        <taxon>Fungi</taxon>
        <taxon>Dikarya</taxon>
        <taxon>Ascomycota</taxon>
        <taxon>Pezizomycotina</taxon>
        <taxon>Dothideomycetes</taxon>
        <taxon>Dothideomycetes incertae sedis</taxon>
        <taxon>Coniosporium</taxon>
    </lineage>
</organism>
<proteinExistence type="predicted"/>
<reference evidence="1" key="1">
    <citation type="submission" date="2022-10" db="EMBL/GenBank/DDBJ databases">
        <title>Culturing micro-colonial fungi from biological soil crusts in the Mojave desert and describing Neophaeococcomyces mojavensis, and introducing the new genera and species Taxawa tesnikishii.</title>
        <authorList>
            <person name="Kurbessoian T."/>
            <person name="Stajich J.E."/>
        </authorList>
    </citation>
    <scope>NUCLEOTIDE SEQUENCE</scope>
    <source>
        <strain evidence="1">JES_115</strain>
    </source>
</reference>
<sequence length="402" mass="45482">MARMFRSTFTSNTWLFVVLFSCVKTYAQSTWQLDLPRLFPEGYYTINDFSITNTSSTAIRTFFALPLFLVGAGVFKQVNRHPVPITDDQNFFVFPVHEDIASSGPVNMYYRATRAVTFDDLFGNVVGTTFNRDVYTKLENVPSGSYWTGTDQNFWTNFTYLVQSVLLHELGHVVQYRALGYSLPDFGASYLFGFCKSGFIYRNNPAELDAARYKHAVDSPLGEPGFQFYYLWAEERLKNKLGFPIPRQSTEKPDPNNPTGRIMQLEFQRGIMQIIPASGWRAFNGSEKTIYIQSTWRPLRRCPGPSRPESCDPDAVSKQNVDCQAAKAAWANLNNTRPYEPFTPPPAPPVPSPGCPTSCRILYKVPRGNHVCSYPEPPPGCDWAHVDENNADCRAQRSICGQ</sequence>
<dbReference type="EMBL" id="JAPDRP010000014">
    <property type="protein sequence ID" value="KAJ9642011.1"/>
    <property type="molecule type" value="Genomic_DNA"/>
</dbReference>
<evidence type="ECO:0000313" key="2">
    <source>
        <dbReference type="Proteomes" id="UP001172680"/>
    </source>
</evidence>
<protein>
    <submittedName>
        <fullName evidence="1">Uncharacterized protein</fullName>
    </submittedName>
</protein>
<evidence type="ECO:0000313" key="1">
    <source>
        <dbReference type="EMBL" id="KAJ9642011.1"/>
    </source>
</evidence>